<evidence type="ECO:0000256" key="13">
    <source>
        <dbReference type="ARBA" id="ARBA00047657"/>
    </source>
</evidence>
<feature type="region of interest" description="Important for the catalytic mechanism of both phosphorylation and dephosphorylation" evidence="14">
    <location>
        <begin position="207"/>
        <end position="216"/>
    </location>
</feature>
<feature type="active site" evidence="14">
    <location>
        <position position="165"/>
    </location>
</feature>
<feature type="binding site" evidence="14">
    <location>
        <position position="166"/>
    </location>
    <ligand>
        <name>Mg(2+)</name>
        <dbReference type="ChEBI" id="CHEBI:18420"/>
    </ligand>
</feature>
<comment type="catalytic activity">
    <reaction evidence="13 14">
        <text>[HPr protein]-O-phospho-L-serine + phosphate + H(+) = [HPr protein]-L-serine + diphosphate</text>
        <dbReference type="Rhea" id="RHEA:46604"/>
        <dbReference type="Rhea" id="RHEA-COMP:11602"/>
        <dbReference type="Rhea" id="RHEA-COMP:11603"/>
        <dbReference type="ChEBI" id="CHEBI:15378"/>
        <dbReference type="ChEBI" id="CHEBI:29999"/>
        <dbReference type="ChEBI" id="CHEBI:33019"/>
        <dbReference type="ChEBI" id="CHEBI:43474"/>
        <dbReference type="ChEBI" id="CHEBI:83421"/>
    </reaction>
</comment>
<keyword evidence="6 14" id="KW-0808">Transferase</keyword>
<evidence type="ECO:0000256" key="4">
    <source>
        <dbReference type="ARBA" id="ARBA00011643"/>
    </source>
</evidence>
<dbReference type="InterPro" id="IPR003755">
    <property type="entry name" value="HPr(Ser)_kin/Pase"/>
</dbReference>
<name>A0A1H9EMP3_9GAMM</name>
<dbReference type="OrthoDB" id="9778803at2"/>
<feature type="binding site" evidence="14">
    <location>
        <position position="208"/>
    </location>
    <ligand>
        <name>Mg(2+)</name>
        <dbReference type="ChEBI" id="CHEBI:18420"/>
    </ligand>
</feature>
<dbReference type="SUPFAM" id="SSF53795">
    <property type="entry name" value="PEP carboxykinase-like"/>
    <property type="match status" value="1"/>
</dbReference>
<dbReference type="STRING" id="867345.SAMN05421693_12233"/>
<dbReference type="InterPro" id="IPR027417">
    <property type="entry name" value="P-loop_NTPase"/>
</dbReference>
<dbReference type="Gene3D" id="3.40.50.300">
    <property type="entry name" value="P-loop containing nucleotide triphosphate hydrolases"/>
    <property type="match status" value="1"/>
</dbReference>
<dbReference type="Pfam" id="PF07475">
    <property type="entry name" value="Hpr_kinase_C"/>
    <property type="match status" value="1"/>
</dbReference>
<feature type="active site" description="Proton acceptor; for phosphorylation activity. Proton donor; for dephosphorylation activity" evidence="14">
    <location>
        <position position="183"/>
    </location>
</feature>
<dbReference type="GO" id="GO:0006109">
    <property type="term" value="P:regulation of carbohydrate metabolic process"/>
    <property type="evidence" value="ECO:0007669"/>
    <property type="project" value="UniProtKB-UniRule"/>
</dbReference>
<evidence type="ECO:0000256" key="10">
    <source>
        <dbReference type="ARBA" id="ARBA00022840"/>
    </source>
</evidence>
<feature type="region of interest" description="Important for the catalytic mechanism of dephosphorylation" evidence="14">
    <location>
        <begin position="272"/>
        <end position="277"/>
    </location>
</feature>
<evidence type="ECO:0000256" key="7">
    <source>
        <dbReference type="ARBA" id="ARBA00022723"/>
    </source>
</evidence>
<dbReference type="RefSeq" id="WP_090208083.1">
    <property type="nucleotide sequence ID" value="NZ_FOFO01000022.1"/>
</dbReference>
<evidence type="ECO:0000256" key="8">
    <source>
        <dbReference type="ARBA" id="ARBA00022741"/>
    </source>
</evidence>
<comment type="miscellaneous">
    <text evidence="14">Both phosphorylation and phosphorolysis are carried out by the same active site and suggest a common mechanism for both reactions.</text>
</comment>
<evidence type="ECO:0000259" key="16">
    <source>
        <dbReference type="Pfam" id="PF07475"/>
    </source>
</evidence>
<dbReference type="GO" id="GO:0004674">
    <property type="term" value="F:protein serine/threonine kinase activity"/>
    <property type="evidence" value="ECO:0007669"/>
    <property type="project" value="UniProtKB-KW"/>
</dbReference>
<feature type="active site" evidence="14">
    <location>
        <position position="144"/>
    </location>
</feature>
<dbReference type="HAMAP" id="MF_01249">
    <property type="entry name" value="HPr_kinase"/>
    <property type="match status" value="1"/>
</dbReference>
<dbReference type="SUPFAM" id="SSF75138">
    <property type="entry name" value="HprK N-terminal domain-like"/>
    <property type="match status" value="1"/>
</dbReference>
<evidence type="ECO:0000256" key="1">
    <source>
        <dbReference type="ARBA" id="ARBA00001120"/>
    </source>
</evidence>
<keyword evidence="11 14" id="KW-0460">Magnesium</keyword>
<dbReference type="AlphaFoldDB" id="A0A1H9EMP3"/>
<keyword evidence="12 14" id="KW-0511">Multifunctional enzyme</keyword>
<organism evidence="17 18">
    <name type="scientific">Ectothiorhodospira magna</name>
    <dbReference type="NCBI Taxonomy" id="867345"/>
    <lineage>
        <taxon>Bacteria</taxon>
        <taxon>Pseudomonadati</taxon>
        <taxon>Pseudomonadota</taxon>
        <taxon>Gammaproteobacteria</taxon>
        <taxon>Chromatiales</taxon>
        <taxon>Ectothiorhodospiraceae</taxon>
        <taxon>Ectothiorhodospira</taxon>
    </lineage>
</organism>
<evidence type="ECO:0000256" key="14">
    <source>
        <dbReference type="HAMAP-Rule" id="MF_01249"/>
    </source>
</evidence>
<comment type="catalytic activity">
    <reaction evidence="1 14">
        <text>[HPr protein]-L-serine + ATP = [HPr protein]-O-phospho-L-serine + ADP + H(+)</text>
        <dbReference type="Rhea" id="RHEA:46600"/>
        <dbReference type="Rhea" id="RHEA-COMP:11602"/>
        <dbReference type="Rhea" id="RHEA-COMP:11603"/>
        <dbReference type="ChEBI" id="CHEBI:15378"/>
        <dbReference type="ChEBI" id="CHEBI:29999"/>
        <dbReference type="ChEBI" id="CHEBI:30616"/>
        <dbReference type="ChEBI" id="CHEBI:83421"/>
        <dbReference type="ChEBI" id="CHEBI:456216"/>
    </reaction>
</comment>
<comment type="cofactor">
    <cofactor evidence="2 14">
        <name>Mg(2+)</name>
        <dbReference type="ChEBI" id="CHEBI:18420"/>
    </cofactor>
</comment>
<evidence type="ECO:0000256" key="12">
    <source>
        <dbReference type="ARBA" id="ARBA00023268"/>
    </source>
</evidence>
<comment type="caution">
    <text evidence="14">Lacks conserved residue(s) required for the propagation of feature annotation.</text>
</comment>
<dbReference type="PANTHER" id="PTHR30305">
    <property type="entry name" value="PROTEIN YJDM-RELATED"/>
    <property type="match status" value="1"/>
</dbReference>
<dbReference type="InterPro" id="IPR011104">
    <property type="entry name" value="Hpr_kin/Pase_C"/>
</dbReference>
<accession>A0A1H9EMP3</accession>
<dbReference type="Gene3D" id="3.40.1390.20">
    <property type="entry name" value="HprK N-terminal domain-like"/>
    <property type="match status" value="1"/>
</dbReference>
<evidence type="ECO:0000259" key="15">
    <source>
        <dbReference type="Pfam" id="PF02603"/>
    </source>
</evidence>
<dbReference type="GO" id="GO:0005524">
    <property type="term" value="F:ATP binding"/>
    <property type="evidence" value="ECO:0007669"/>
    <property type="project" value="UniProtKB-UniRule"/>
</dbReference>
<keyword evidence="9 14" id="KW-0418">Kinase</keyword>
<evidence type="ECO:0000256" key="3">
    <source>
        <dbReference type="ARBA" id="ARBA00006883"/>
    </source>
</evidence>
<sequence length="313" mass="34272">MTGGTLTVHDVVEAMEERLGLSWVAGRQGGGRTLTHQAHVQDSPALVGHLNVIHPNQIQVLGPDEVRYLWTLRQNSQRDIFEHLVSGTSAMLVVTDGLTAQPELQSLADERAVPLLVSPLQSHEVINILHYFFSDRLAETTTLHGVFMEVLGIGVLLTGESAVGKSELALELITRGHRLIADDAPEFARIAPDILRGTCPPVLENFLEVRGLGVLNIRAMFGDSAIKSSKYLRLIIDLKDQAERPASDLDRLHGDHATRTVLGLPVPVITLPVASGRNLAVMVEVAVRNHLLRLRGYFAADDLAARQRRQMCA</sequence>
<dbReference type="FunFam" id="3.40.50.300:FF:000174">
    <property type="entry name" value="HPr kinase/phosphorylase"/>
    <property type="match status" value="1"/>
</dbReference>
<dbReference type="EMBL" id="FOFO01000022">
    <property type="protein sequence ID" value="SEQ27026.1"/>
    <property type="molecule type" value="Genomic_DNA"/>
</dbReference>
<comment type="function">
    <text evidence="14">Catalyzes the ATP- as well as the pyrophosphate-dependent phosphorylation of a specific serine residue in HPr, a phosphocarrier protein of the phosphoenolpyruvate-dependent sugar phosphotransferase system (PTS). HprK/P also catalyzes the pyrophosphate-producing, inorganic phosphate-dependent dephosphorylation (phosphorolysis) of seryl-phosphorylated HPr (P-Ser-HPr).</text>
</comment>
<protein>
    <recommendedName>
        <fullName evidence="14">HPr kinase/phosphorylase</fullName>
        <shortName evidence="14">HPrK/P</shortName>
        <ecNumber evidence="14">2.7.11.-</ecNumber>
        <ecNumber evidence="14">2.7.4.-</ecNumber>
    </recommendedName>
    <alternativeName>
        <fullName evidence="14">HPr(Ser) kinase/phosphorylase</fullName>
    </alternativeName>
</protein>
<evidence type="ECO:0000256" key="9">
    <source>
        <dbReference type="ARBA" id="ARBA00022777"/>
    </source>
</evidence>
<evidence type="ECO:0000256" key="2">
    <source>
        <dbReference type="ARBA" id="ARBA00001946"/>
    </source>
</evidence>
<dbReference type="NCBIfam" id="TIGR00679">
    <property type="entry name" value="hpr-ser"/>
    <property type="match status" value="1"/>
</dbReference>
<dbReference type="CDD" id="cd01918">
    <property type="entry name" value="HprK_C"/>
    <property type="match status" value="1"/>
</dbReference>
<feature type="active site" evidence="14">
    <location>
        <position position="251"/>
    </location>
</feature>
<evidence type="ECO:0000313" key="17">
    <source>
        <dbReference type="EMBL" id="SEQ27026.1"/>
    </source>
</evidence>
<dbReference type="InterPro" id="IPR011126">
    <property type="entry name" value="Hpr_kin/Pase_Hpr_N"/>
</dbReference>
<evidence type="ECO:0000256" key="11">
    <source>
        <dbReference type="ARBA" id="ARBA00022842"/>
    </source>
</evidence>
<dbReference type="EC" id="2.7.4.-" evidence="14"/>
<comment type="subunit">
    <text evidence="4 14">Homohexamer.</text>
</comment>
<keyword evidence="18" id="KW-1185">Reference proteome</keyword>
<keyword evidence="8 14" id="KW-0547">Nucleotide-binding</keyword>
<keyword evidence="5 14" id="KW-0723">Serine/threonine-protein kinase</keyword>
<dbReference type="GO" id="GO:0000287">
    <property type="term" value="F:magnesium ion binding"/>
    <property type="evidence" value="ECO:0007669"/>
    <property type="project" value="UniProtKB-UniRule"/>
</dbReference>
<proteinExistence type="inferred from homology"/>
<evidence type="ECO:0000256" key="5">
    <source>
        <dbReference type="ARBA" id="ARBA00022527"/>
    </source>
</evidence>
<dbReference type="PANTHER" id="PTHR30305:SF1">
    <property type="entry name" value="HPR KINASE_PHOSPHORYLASE"/>
    <property type="match status" value="1"/>
</dbReference>
<keyword evidence="10 14" id="KW-0067">ATP-binding</keyword>
<dbReference type="EC" id="2.7.11.-" evidence="14"/>
<comment type="similarity">
    <text evidence="3 14">Belongs to the HPrK/P family.</text>
</comment>
<gene>
    <name evidence="14" type="primary">hprK</name>
    <name evidence="17" type="ORF">SAMN05421693_12233</name>
</gene>
<dbReference type="Pfam" id="PF02603">
    <property type="entry name" value="Hpr_kinase_N"/>
    <property type="match status" value="1"/>
</dbReference>
<comment type="domain">
    <text evidence="14">The Walker A ATP-binding motif also binds Pi and PPi.</text>
</comment>
<dbReference type="Proteomes" id="UP000199496">
    <property type="component" value="Unassembled WGS sequence"/>
</dbReference>
<feature type="domain" description="HPr(Ser) kinase/phosphorylase N-terminal" evidence="15">
    <location>
        <begin position="7"/>
        <end position="132"/>
    </location>
</feature>
<evidence type="ECO:0000256" key="6">
    <source>
        <dbReference type="ARBA" id="ARBA00022679"/>
    </source>
</evidence>
<reference evidence="17 18" key="1">
    <citation type="submission" date="2016-10" db="EMBL/GenBank/DDBJ databases">
        <authorList>
            <person name="de Groot N.N."/>
        </authorList>
    </citation>
    <scope>NUCLEOTIDE SEQUENCE [LARGE SCALE GENOMIC DNA]</scope>
    <source>
        <strain evidence="17 18">B7-7</strain>
    </source>
</reference>
<dbReference type="InterPro" id="IPR028979">
    <property type="entry name" value="Ser_kin/Pase_Hpr-like_N_sf"/>
</dbReference>
<keyword evidence="7 14" id="KW-0479">Metal-binding</keyword>
<feature type="domain" description="HPr kinase/phosphorylase C-terminal" evidence="16">
    <location>
        <begin position="136"/>
        <end position="306"/>
    </location>
</feature>
<dbReference type="GO" id="GO:0000155">
    <property type="term" value="F:phosphorelay sensor kinase activity"/>
    <property type="evidence" value="ECO:0007669"/>
    <property type="project" value="InterPro"/>
</dbReference>
<dbReference type="GO" id="GO:0004712">
    <property type="term" value="F:protein serine/threonine/tyrosine kinase activity"/>
    <property type="evidence" value="ECO:0007669"/>
    <property type="project" value="UniProtKB-UniRule"/>
</dbReference>
<evidence type="ECO:0000313" key="18">
    <source>
        <dbReference type="Proteomes" id="UP000199496"/>
    </source>
</evidence>